<feature type="domain" description="TauD/TfdA-like" evidence="2">
    <location>
        <begin position="75"/>
        <end position="260"/>
    </location>
</feature>
<accession>A0A2V1D661</accession>
<protein>
    <submittedName>
        <fullName evidence="3">Clavaminate synthase-like protein</fullName>
    </submittedName>
</protein>
<dbReference type="Proteomes" id="UP000244855">
    <property type="component" value="Unassembled WGS sequence"/>
</dbReference>
<dbReference type="EMBL" id="KZ805584">
    <property type="protein sequence ID" value="PVH93515.1"/>
    <property type="molecule type" value="Genomic_DNA"/>
</dbReference>
<dbReference type="Pfam" id="PF02668">
    <property type="entry name" value="TauD"/>
    <property type="match status" value="1"/>
</dbReference>
<dbReference type="GO" id="GO:0016491">
    <property type="term" value="F:oxidoreductase activity"/>
    <property type="evidence" value="ECO:0007669"/>
    <property type="project" value="UniProtKB-KW"/>
</dbReference>
<evidence type="ECO:0000313" key="3">
    <source>
        <dbReference type="EMBL" id="PVH93515.1"/>
    </source>
</evidence>
<reference evidence="3 4" key="1">
    <citation type="journal article" date="2018" name="Sci. Rep.">
        <title>Comparative genomics provides insights into the lifestyle and reveals functional heterogeneity of dark septate endophytic fungi.</title>
        <authorList>
            <person name="Knapp D.G."/>
            <person name="Nemeth J.B."/>
            <person name="Barry K."/>
            <person name="Hainaut M."/>
            <person name="Henrissat B."/>
            <person name="Johnson J."/>
            <person name="Kuo A."/>
            <person name="Lim J.H.P."/>
            <person name="Lipzen A."/>
            <person name="Nolan M."/>
            <person name="Ohm R.A."/>
            <person name="Tamas L."/>
            <person name="Grigoriev I.V."/>
            <person name="Spatafora J.W."/>
            <person name="Nagy L.G."/>
            <person name="Kovacs G.M."/>
        </authorList>
    </citation>
    <scope>NUCLEOTIDE SEQUENCE [LARGE SCALE GENOMIC DNA]</scope>
    <source>
        <strain evidence="3 4">DSE2036</strain>
    </source>
</reference>
<keyword evidence="4" id="KW-1185">Reference proteome</keyword>
<dbReference type="InterPro" id="IPR003819">
    <property type="entry name" value="TauD/TfdA-like"/>
</dbReference>
<dbReference type="AlphaFoldDB" id="A0A2V1D661"/>
<dbReference type="STRING" id="97972.A0A2V1D661"/>
<proteinExistence type="predicted"/>
<name>A0A2V1D661_9PLEO</name>
<keyword evidence="1" id="KW-0560">Oxidoreductase</keyword>
<dbReference type="SUPFAM" id="SSF51197">
    <property type="entry name" value="Clavaminate synthase-like"/>
    <property type="match status" value="1"/>
</dbReference>
<evidence type="ECO:0000256" key="1">
    <source>
        <dbReference type="ARBA" id="ARBA00023002"/>
    </source>
</evidence>
<evidence type="ECO:0000259" key="2">
    <source>
        <dbReference type="Pfam" id="PF02668"/>
    </source>
</evidence>
<dbReference type="Gene3D" id="3.60.130.10">
    <property type="entry name" value="Clavaminate synthase-like"/>
    <property type="match status" value="1"/>
</dbReference>
<sequence>ASNHDHLATINEQLTSSGLAIRRLSFKDDSSEYMTEVVVNLGRLFQHGPPTAHNSSQGWLWDVRPEFRNNRAHGTEPMSDARANVQNRDLKPARSETMQQFPWHTDCSWDPPRYFGLHVLQADKCGGGHTSLISVEHVVQLCNPETVRALCRPEFQFSVPDEFQEGLGKSMVAGNVLWHDHHWRIRYRSDTVQARTARASQALSELGAILQHPKSGKVQDHILTLTPDFLRSGSVMLVDNSRWLHSRSVVADPDRHLRRIRWSPFTL</sequence>
<organism evidence="3 4">
    <name type="scientific">Periconia macrospinosa</name>
    <dbReference type="NCBI Taxonomy" id="97972"/>
    <lineage>
        <taxon>Eukaryota</taxon>
        <taxon>Fungi</taxon>
        <taxon>Dikarya</taxon>
        <taxon>Ascomycota</taxon>
        <taxon>Pezizomycotina</taxon>
        <taxon>Dothideomycetes</taxon>
        <taxon>Pleosporomycetidae</taxon>
        <taxon>Pleosporales</taxon>
        <taxon>Massarineae</taxon>
        <taxon>Periconiaceae</taxon>
        <taxon>Periconia</taxon>
    </lineage>
</organism>
<dbReference type="OrthoDB" id="2960375at2759"/>
<evidence type="ECO:0000313" key="4">
    <source>
        <dbReference type="Proteomes" id="UP000244855"/>
    </source>
</evidence>
<gene>
    <name evidence="3" type="ORF">DM02DRAFT_541403</name>
</gene>
<dbReference type="InterPro" id="IPR042098">
    <property type="entry name" value="TauD-like_sf"/>
</dbReference>
<feature type="non-terminal residue" evidence="3">
    <location>
        <position position="1"/>
    </location>
</feature>